<name>A0A1R2AMC0_9CILI</name>
<dbReference type="OrthoDB" id="312193at2759"/>
<evidence type="ECO:0000313" key="1">
    <source>
        <dbReference type="EMBL" id="OMJ65656.1"/>
    </source>
</evidence>
<reference evidence="1 2" key="1">
    <citation type="submission" date="2016-11" db="EMBL/GenBank/DDBJ databases">
        <title>The macronuclear genome of Stentor coeruleus: a giant cell with tiny introns.</title>
        <authorList>
            <person name="Slabodnick M."/>
            <person name="Ruby J.G."/>
            <person name="Reiff S.B."/>
            <person name="Swart E.C."/>
            <person name="Gosai S."/>
            <person name="Prabakaran S."/>
            <person name="Witkowska E."/>
            <person name="Larue G.E."/>
            <person name="Fisher S."/>
            <person name="Freeman R.M."/>
            <person name="Gunawardena J."/>
            <person name="Chu W."/>
            <person name="Stover N.A."/>
            <person name="Gregory B.D."/>
            <person name="Nowacki M."/>
            <person name="Derisi J."/>
            <person name="Roy S.W."/>
            <person name="Marshall W.F."/>
            <person name="Sood P."/>
        </authorList>
    </citation>
    <scope>NUCLEOTIDE SEQUENCE [LARGE SCALE GENOMIC DNA]</scope>
    <source>
        <strain evidence="1">WM001</strain>
    </source>
</reference>
<proteinExistence type="predicted"/>
<protein>
    <submittedName>
        <fullName evidence="1">Uncharacterized protein</fullName>
    </submittedName>
</protein>
<keyword evidence="2" id="KW-1185">Reference proteome</keyword>
<gene>
    <name evidence="1" type="ORF">SteCoe_37838</name>
</gene>
<evidence type="ECO:0000313" key="2">
    <source>
        <dbReference type="Proteomes" id="UP000187209"/>
    </source>
</evidence>
<dbReference type="AlphaFoldDB" id="A0A1R2AMC0"/>
<dbReference type="Proteomes" id="UP000187209">
    <property type="component" value="Unassembled WGS sequence"/>
</dbReference>
<accession>A0A1R2AMC0</accession>
<comment type="caution">
    <text evidence="1">The sequence shown here is derived from an EMBL/GenBank/DDBJ whole genome shotgun (WGS) entry which is preliminary data.</text>
</comment>
<organism evidence="1 2">
    <name type="scientific">Stentor coeruleus</name>
    <dbReference type="NCBI Taxonomy" id="5963"/>
    <lineage>
        <taxon>Eukaryota</taxon>
        <taxon>Sar</taxon>
        <taxon>Alveolata</taxon>
        <taxon>Ciliophora</taxon>
        <taxon>Postciliodesmatophora</taxon>
        <taxon>Heterotrichea</taxon>
        <taxon>Heterotrichida</taxon>
        <taxon>Stentoridae</taxon>
        <taxon>Stentor</taxon>
    </lineage>
</organism>
<dbReference type="EMBL" id="MPUH01002010">
    <property type="protein sequence ID" value="OMJ65656.1"/>
    <property type="molecule type" value="Genomic_DNA"/>
</dbReference>
<sequence>MSDFEGARVNLNQSAPLMPIEEIYTITKGDIKNWNLKGYEVPTTALYTPREHKIPMDKKKDYYYEMSKRSKEPDPTTYSPKHEQLQKKYWDKPNGKFLKNRRETITEHAIKLSSKLPGPGNYSPIPKGQTQPLQKALLGKFDKDPTTSFLSDVEYRAEIVPGSTHYYSKLEDRDKAFSRMEKKIPVFKYYQNKTKKIEEKDIVGPGYLKDLEESYKKPSLSTSMPKYPFGKAKIVRKNEELASMSKFIPGVGHYKDKEKAYTSYILEHKGRIPYISKYKDRRFTESYQLSKSWVPGPGSYDLSLSPIKKK</sequence>